<accession>A0A7W1YGF3</accession>
<comment type="caution">
    <text evidence="1">The sequence shown here is derived from an EMBL/GenBank/DDBJ whole genome shotgun (WGS) entry which is preliminary data.</text>
</comment>
<dbReference type="Proteomes" id="UP000548787">
    <property type="component" value="Unassembled WGS sequence"/>
</dbReference>
<organism evidence="1 2">
    <name type="scientific">Listeria rustica</name>
    <dbReference type="NCBI Taxonomy" id="2713503"/>
    <lineage>
        <taxon>Bacteria</taxon>
        <taxon>Bacillati</taxon>
        <taxon>Bacillota</taxon>
        <taxon>Bacilli</taxon>
        <taxon>Bacillales</taxon>
        <taxon>Listeriaceae</taxon>
        <taxon>Listeria</taxon>
    </lineage>
</organism>
<evidence type="ECO:0000313" key="1">
    <source>
        <dbReference type="EMBL" id="MBA3926568.1"/>
    </source>
</evidence>
<proteinExistence type="predicted"/>
<reference evidence="1 2" key="1">
    <citation type="submission" date="2020-08" db="EMBL/GenBank/DDBJ databases">
        <title>Listeria ohnekaius sp. nov. and Listeria portnoyii sp. nov. isolated from non-agricultural and natural environments.</title>
        <authorList>
            <person name="Weller D."/>
            <person name="Belias A.M."/>
            <person name="Liao J."/>
            <person name="Guo S."/>
            <person name="Orsi R.H."/>
            <person name="Wiedmann M."/>
        </authorList>
    </citation>
    <scope>NUCLEOTIDE SEQUENCE [LARGE SCALE GENOMIC DNA]</scope>
    <source>
        <strain evidence="1 2">FSL W9-0585</strain>
    </source>
</reference>
<sequence length="182" mass="20851">MEFKPVPQKITAKGDGVIELVLKVENGSLYGKMDQIQELIKRPCVVSIKLNTTEFTTERDKVTKQPLIRYQIDDNSGLVEAVHIEQEQLELEGIEKLEVEKETQEIDIDIIDQFILEAAQPEFDGIDIDAQRVIMLQKAGKADREIALDLEIETEALITQMDEYKQLVAPYAFAWWSWKTGK</sequence>
<evidence type="ECO:0000313" key="2">
    <source>
        <dbReference type="Proteomes" id="UP000548787"/>
    </source>
</evidence>
<keyword evidence="2" id="KW-1185">Reference proteome</keyword>
<dbReference type="AlphaFoldDB" id="A0A7W1YGF3"/>
<dbReference type="EMBL" id="JABJVM010000008">
    <property type="protein sequence ID" value="MBA3926568.1"/>
    <property type="molecule type" value="Genomic_DNA"/>
</dbReference>
<gene>
    <name evidence="1" type="ORF">HPK16_09455</name>
</gene>
<name>A0A7W1YGF3_9LIST</name>
<dbReference type="RefSeq" id="WP_181676723.1">
    <property type="nucleotide sequence ID" value="NZ_JABJVM010000008.1"/>
</dbReference>
<protein>
    <submittedName>
        <fullName evidence="1">Uncharacterized protein</fullName>
    </submittedName>
</protein>